<sequence>MGNMNIMLQMRPKPEAIAQKGMIELKDLLQLYNVHDDSDDDGAIESNNNETKTSGNNVHNGNARKQHDLLKKEGPWEVSLIPSLLFGTIHEALKKSHEQTETAKDGILHVMQETYEQVGKLRDSMDQMDSQNVVCTFTYLLIYLFVCVAW</sequence>
<dbReference type="EMBL" id="ASPP01015769">
    <property type="protein sequence ID" value="ETO17925.1"/>
    <property type="molecule type" value="Genomic_DNA"/>
</dbReference>
<evidence type="ECO:0000256" key="1">
    <source>
        <dbReference type="SAM" id="MobiDB-lite"/>
    </source>
</evidence>
<protein>
    <submittedName>
        <fullName evidence="2">Uncharacterized protein</fullName>
    </submittedName>
</protein>
<dbReference type="AlphaFoldDB" id="X6MXY0"/>
<evidence type="ECO:0000313" key="3">
    <source>
        <dbReference type="Proteomes" id="UP000023152"/>
    </source>
</evidence>
<feature type="compositionally biased region" description="Polar residues" evidence="1">
    <location>
        <begin position="45"/>
        <end position="60"/>
    </location>
</feature>
<keyword evidence="3" id="KW-1185">Reference proteome</keyword>
<reference evidence="2 3" key="1">
    <citation type="journal article" date="2013" name="Curr. Biol.">
        <title>The Genome of the Foraminiferan Reticulomyxa filosa.</title>
        <authorList>
            <person name="Glockner G."/>
            <person name="Hulsmann N."/>
            <person name="Schleicher M."/>
            <person name="Noegel A.A."/>
            <person name="Eichinger L."/>
            <person name="Gallinger C."/>
            <person name="Pawlowski J."/>
            <person name="Sierra R."/>
            <person name="Euteneuer U."/>
            <person name="Pillet L."/>
            <person name="Moustafa A."/>
            <person name="Platzer M."/>
            <person name="Groth M."/>
            <person name="Szafranski K."/>
            <person name="Schliwa M."/>
        </authorList>
    </citation>
    <scope>NUCLEOTIDE SEQUENCE [LARGE SCALE GENOMIC DNA]</scope>
</reference>
<evidence type="ECO:0000313" key="2">
    <source>
        <dbReference type="EMBL" id="ETO17925.1"/>
    </source>
</evidence>
<name>X6MXY0_RETFI</name>
<feature type="region of interest" description="Disordered" evidence="1">
    <location>
        <begin position="39"/>
        <end position="62"/>
    </location>
</feature>
<organism evidence="2 3">
    <name type="scientific">Reticulomyxa filosa</name>
    <dbReference type="NCBI Taxonomy" id="46433"/>
    <lineage>
        <taxon>Eukaryota</taxon>
        <taxon>Sar</taxon>
        <taxon>Rhizaria</taxon>
        <taxon>Retaria</taxon>
        <taxon>Foraminifera</taxon>
        <taxon>Monothalamids</taxon>
        <taxon>Reticulomyxidae</taxon>
        <taxon>Reticulomyxa</taxon>
    </lineage>
</organism>
<comment type="caution">
    <text evidence="2">The sequence shown here is derived from an EMBL/GenBank/DDBJ whole genome shotgun (WGS) entry which is preliminary data.</text>
</comment>
<gene>
    <name evidence="2" type="ORF">RFI_19380</name>
</gene>
<accession>X6MXY0</accession>
<proteinExistence type="predicted"/>
<dbReference type="Proteomes" id="UP000023152">
    <property type="component" value="Unassembled WGS sequence"/>
</dbReference>